<dbReference type="Proteomes" id="UP000192247">
    <property type="component" value="Unassembled WGS sequence"/>
</dbReference>
<name>A0A1V9X471_9ACAR</name>
<evidence type="ECO:0000313" key="2">
    <source>
        <dbReference type="Proteomes" id="UP000192247"/>
    </source>
</evidence>
<protein>
    <submittedName>
        <fullName evidence="1">Uncharacterized protein</fullName>
    </submittedName>
</protein>
<evidence type="ECO:0000313" key="1">
    <source>
        <dbReference type="EMBL" id="OQR68420.1"/>
    </source>
</evidence>
<keyword evidence="2" id="KW-1185">Reference proteome</keyword>
<dbReference type="InParanoid" id="A0A1V9X471"/>
<comment type="caution">
    <text evidence="1">The sequence shown here is derived from an EMBL/GenBank/DDBJ whole genome shotgun (WGS) entry which is preliminary data.</text>
</comment>
<gene>
    <name evidence="1" type="ORF">BIW11_04566</name>
</gene>
<sequence length="8" mass="988">ELIVVFLR</sequence>
<accession>A0A1V9X471</accession>
<proteinExistence type="predicted"/>
<organism evidence="1 2">
    <name type="scientific">Tropilaelaps mercedesae</name>
    <dbReference type="NCBI Taxonomy" id="418985"/>
    <lineage>
        <taxon>Eukaryota</taxon>
        <taxon>Metazoa</taxon>
        <taxon>Ecdysozoa</taxon>
        <taxon>Arthropoda</taxon>
        <taxon>Chelicerata</taxon>
        <taxon>Arachnida</taxon>
        <taxon>Acari</taxon>
        <taxon>Parasitiformes</taxon>
        <taxon>Mesostigmata</taxon>
        <taxon>Gamasina</taxon>
        <taxon>Dermanyssoidea</taxon>
        <taxon>Laelapidae</taxon>
        <taxon>Tropilaelaps</taxon>
    </lineage>
</organism>
<feature type="non-terminal residue" evidence="1">
    <location>
        <position position="1"/>
    </location>
</feature>
<dbReference type="EMBL" id="MNPL01024819">
    <property type="protein sequence ID" value="OQR68420.1"/>
    <property type="molecule type" value="Genomic_DNA"/>
</dbReference>
<reference evidence="1 2" key="1">
    <citation type="journal article" date="2017" name="Gigascience">
        <title>Draft genome of the honey bee ectoparasitic mite, Tropilaelaps mercedesae, is shaped by the parasitic life history.</title>
        <authorList>
            <person name="Dong X."/>
            <person name="Armstrong S.D."/>
            <person name="Xia D."/>
            <person name="Makepeace B.L."/>
            <person name="Darby A.C."/>
            <person name="Kadowaki T."/>
        </authorList>
    </citation>
    <scope>NUCLEOTIDE SEQUENCE [LARGE SCALE GENOMIC DNA]</scope>
    <source>
        <strain evidence="1">Wuxi-XJTLU</strain>
    </source>
</reference>